<dbReference type="Proteomes" id="UP000654345">
    <property type="component" value="Unassembled WGS sequence"/>
</dbReference>
<evidence type="ECO:0000313" key="3">
    <source>
        <dbReference type="Proteomes" id="UP000654345"/>
    </source>
</evidence>
<reference evidence="2 3" key="1">
    <citation type="journal article" date="2021" name="Int. J. Syst. Evol. Microbiol.">
        <title>Reticulibacter mediterranei gen. nov., sp. nov., within the new family Reticulibacteraceae fam. nov., and Ktedonospora formicarum gen. nov., sp. nov., Ktedonobacter robiniae sp. nov., Dictyobacter formicarum sp. nov. and Dictyobacter arantiisoli sp. nov., belonging to the class Ktedonobacteria.</title>
        <authorList>
            <person name="Yabe S."/>
            <person name="Zheng Y."/>
            <person name="Wang C.M."/>
            <person name="Sakai Y."/>
            <person name="Abe K."/>
            <person name="Yokota A."/>
            <person name="Donadio S."/>
            <person name="Cavaletti L."/>
            <person name="Monciardini P."/>
        </authorList>
    </citation>
    <scope>NUCLEOTIDE SEQUENCE [LARGE SCALE GENOMIC DNA]</scope>
    <source>
        <strain evidence="2 3">SOSP1-30</strain>
    </source>
</reference>
<evidence type="ECO:0000256" key="1">
    <source>
        <dbReference type="SAM" id="MobiDB-lite"/>
    </source>
</evidence>
<dbReference type="EMBL" id="BNJG01000003">
    <property type="protein sequence ID" value="GHO58823.1"/>
    <property type="molecule type" value="Genomic_DNA"/>
</dbReference>
<feature type="compositionally biased region" description="Basic and acidic residues" evidence="1">
    <location>
        <begin position="65"/>
        <end position="101"/>
    </location>
</feature>
<sequence length="145" mass="16497">MRTQVRDALTAVLTDEESDDQKENRVREQDHATDPQQASEQMEGQARQHGLQDQQNGKDQTLGEEGVKPGWEEMLKQKQADAQAGKDHQHPDPAGQEERHRSPPFMEQTQDPDIEGDVPGRLVQQPAKHHETGQQKHHQTQHPVE</sequence>
<feature type="compositionally biased region" description="Basic and acidic residues" evidence="1">
    <location>
        <begin position="21"/>
        <end position="33"/>
    </location>
</feature>
<proteinExistence type="predicted"/>
<organism evidence="2 3">
    <name type="scientific">Ktedonobacter robiniae</name>
    <dbReference type="NCBI Taxonomy" id="2778365"/>
    <lineage>
        <taxon>Bacteria</taxon>
        <taxon>Bacillati</taxon>
        <taxon>Chloroflexota</taxon>
        <taxon>Ktedonobacteria</taxon>
        <taxon>Ktedonobacterales</taxon>
        <taxon>Ktedonobacteraceae</taxon>
        <taxon>Ktedonobacter</taxon>
    </lineage>
</organism>
<feature type="region of interest" description="Disordered" evidence="1">
    <location>
        <begin position="1"/>
        <end position="145"/>
    </location>
</feature>
<feature type="compositionally biased region" description="Basic residues" evidence="1">
    <location>
        <begin position="135"/>
        <end position="145"/>
    </location>
</feature>
<gene>
    <name evidence="2" type="ORF">KSB_72980</name>
</gene>
<protein>
    <submittedName>
        <fullName evidence="2">Uncharacterized protein</fullName>
    </submittedName>
</protein>
<comment type="caution">
    <text evidence="2">The sequence shown here is derived from an EMBL/GenBank/DDBJ whole genome shotgun (WGS) entry which is preliminary data.</text>
</comment>
<keyword evidence="3" id="KW-1185">Reference proteome</keyword>
<evidence type="ECO:0000313" key="2">
    <source>
        <dbReference type="EMBL" id="GHO58823.1"/>
    </source>
</evidence>
<accession>A0ABQ3V1I4</accession>
<name>A0ABQ3V1I4_9CHLR</name>